<keyword evidence="3" id="KW-1185">Reference proteome</keyword>
<proteinExistence type="predicted"/>
<dbReference type="Pfam" id="PF12986">
    <property type="entry name" value="DUF3870"/>
    <property type="match status" value="1"/>
</dbReference>
<gene>
    <name evidence="2" type="ORF">CLV97_108117</name>
</gene>
<organism evidence="2 3">
    <name type="scientific">Planifilum fimeticola</name>
    <dbReference type="NCBI Taxonomy" id="201975"/>
    <lineage>
        <taxon>Bacteria</taxon>
        <taxon>Bacillati</taxon>
        <taxon>Bacillota</taxon>
        <taxon>Bacilli</taxon>
        <taxon>Bacillales</taxon>
        <taxon>Thermoactinomycetaceae</taxon>
        <taxon>Planifilum</taxon>
    </lineage>
</organism>
<accession>A0A2T0LG03</accession>
<sequence length="112" mass="12095">MGKTIMLAGHAKLPQGMAAKSVFETLTITAEIDRKYGVIVQASCTLATSHAQAFIGELLKGYSLLDGIDPILDAIREAYQGKAKQALVAAAKDLYGQFLLYRDKEGVHGRQN</sequence>
<name>A0A2T0LG03_9BACL</name>
<evidence type="ECO:0000313" key="2">
    <source>
        <dbReference type="EMBL" id="PRX41185.1"/>
    </source>
</evidence>
<reference evidence="2 3" key="1">
    <citation type="submission" date="2018-03" db="EMBL/GenBank/DDBJ databases">
        <title>Genomic Encyclopedia of Archaeal and Bacterial Type Strains, Phase II (KMG-II): from individual species to whole genera.</title>
        <authorList>
            <person name="Goeker M."/>
        </authorList>
    </citation>
    <scope>NUCLEOTIDE SEQUENCE [LARGE SCALE GENOMIC DNA]</scope>
    <source>
        <strain evidence="2 3">DSM 44946</strain>
    </source>
</reference>
<feature type="domain" description="DUF3870" evidence="1">
    <location>
        <begin position="7"/>
        <end position="98"/>
    </location>
</feature>
<evidence type="ECO:0000313" key="3">
    <source>
        <dbReference type="Proteomes" id="UP000237797"/>
    </source>
</evidence>
<dbReference type="Proteomes" id="UP000237797">
    <property type="component" value="Unassembled WGS sequence"/>
</dbReference>
<dbReference type="InterPro" id="IPR024617">
    <property type="entry name" value="DUF3870"/>
</dbReference>
<comment type="caution">
    <text evidence="2">The sequence shown here is derived from an EMBL/GenBank/DDBJ whole genome shotgun (WGS) entry which is preliminary data.</text>
</comment>
<evidence type="ECO:0000259" key="1">
    <source>
        <dbReference type="Pfam" id="PF12986"/>
    </source>
</evidence>
<dbReference type="AlphaFoldDB" id="A0A2T0LG03"/>
<protein>
    <submittedName>
        <fullName evidence="2">Uncharacterized protein DUF3870</fullName>
    </submittedName>
</protein>
<dbReference type="EMBL" id="PVNE01000008">
    <property type="protein sequence ID" value="PRX41185.1"/>
    <property type="molecule type" value="Genomic_DNA"/>
</dbReference>
<dbReference type="RefSeq" id="WP_106344814.1">
    <property type="nucleotide sequence ID" value="NZ_PVNE01000008.1"/>
</dbReference>
<dbReference type="OrthoDB" id="7061730at2"/>